<dbReference type="EMBL" id="VSRR010000024">
    <property type="protein sequence ID" value="MPC08304.1"/>
    <property type="molecule type" value="Genomic_DNA"/>
</dbReference>
<feature type="compositionally biased region" description="Polar residues" evidence="1">
    <location>
        <begin position="1"/>
        <end position="19"/>
    </location>
</feature>
<name>A0A5B7CHS9_PORTR</name>
<sequence length="64" mass="6804">MQESVNDGQTAAVQRSSGPAVSGVRLSLALLVTSVCVWSSSEAHKSYMTRARLIVITAIKAKIE</sequence>
<keyword evidence="3" id="KW-1185">Reference proteome</keyword>
<organism evidence="2 3">
    <name type="scientific">Portunus trituberculatus</name>
    <name type="common">Swimming crab</name>
    <name type="synonym">Neptunus trituberculatus</name>
    <dbReference type="NCBI Taxonomy" id="210409"/>
    <lineage>
        <taxon>Eukaryota</taxon>
        <taxon>Metazoa</taxon>
        <taxon>Ecdysozoa</taxon>
        <taxon>Arthropoda</taxon>
        <taxon>Crustacea</taxon>
        <taxon>Multicrustacea</taxon>
        <taxon>Malacostraca</taxon>
        <taxon>Eumalacostraca</taxon>
        <taxon>Eucarida</taxon>
        <taxon>Decapoda</taxon>
        <taxon>Pleocyemata</taxon>
        <taxon>Brachyura</taxon>
        <taxon>Eubrachyura</taxon>
        <taxon>Portunoidea</taxon>
        <taxon>Portunidae</taxon>
        <taxon>Portuninae</taxon>
        <taxon>Portunus</taxon>
    </lineage>
</organism>
<evidence type="ECO:0000256" key="1">
    <source>
        <dbReference type="SAM" id="MobiDB-lite"/>
    </source>
</evidence>
<gene>
    <name evidence="2" type="ORF">E2C01_000884</name>
</gene>
<comment type="caution">
    <text evidence="2">The sequence shown here is derived from an EMBL/GenBank/DDBJ whole genome shotgun (WGS) entry which is preliminary data.</text>
</comment>
<proteinExistence type="predicted"/>
<accession>A0A5B7CHS9</accession>
<dbReference type="Proteomes" id="UP000324222">
    <property type="component" value="Unassembled WGS sequence"/>
</dbReference>
<feature type="region of interest" description="Disordered" evidence="1">
    <location>
        <begin position="1"/>
        <end position="21"/>
    </location>
</feature>
<evidence type="ECO:0000313" key="2">
    <source>
        <dbReference type="EMBL" id="MPC08304.1"/>
    </source>
</evidence>
<reference evidence="2 3" key="1">
    <citation type="submission" date="2019-05" db="EMBL/GenBank/DDBJ databases">
        <title>Another draft genome of Portunus trituberculatus and its Hox gene families provides insights of decapod evolution.</title>
        <authorList>
            <person name="Jeong J.-H."/>
            <person name="Song I."/>
            <person name="Kim S."/>
            <person name="Choi T."/>
            <person name="Kim D."/>
            <person name="Ryu S."/>
            <person name="Kim W."/>
        </authorList>
    </citation>
    <scope>NUCLEOTIDE SEQUENCE [LARGE SCALE GENOMIC DNA]</scope>
    <source>
        <tissue evidence="2">Muscle</tissue>
    </source>
</reference>
<protein>
    <submittedName>
        <fullName evidence="2">Uncharacterized protein</fullName>
    </submittedName>
</protein>
<dbReference type="AlphaFoldDB" id="A0A5B7CHS9"/>
<evidence type="ECO:0000313" key="3">
    <source>
        <dbReference type="Proteomes" id="UP000324222"/>
    </source>
</evidence>